<evidence type="ECO:0000313" key="9">
    <source>
        <dbReference type="EMBL" id="TDQ51190.1"/>
    </source>
</evidence>
<comment type="subcellular location">
    <subcellularLocation>
        <location evidence="1">Cell envelope</location>
    </subcellularLocation>
</comment>
<proteinExistence type="predicted"/>
<dbReference type="EMBL" id="SNYM01000001">
    <property type="protein sequence ID" value="TDQ51190.1"/>
    <property type="molecule type" value="Genomic_DNA"/>
</dbReference>
<organism evidence="9 10">
    <name type="scientific">Permianibacter aggregans</name>
    <dbReference type="NCBI Taxonomy" id="1510150"/>
    <lineage>
        <taxon>Bacteria</taxon>
        <taxon>Pseudomonadati</taxon>
        <taxon>Pseudomonadota</taxon>
        <taxon>Gammaproteobacteria</taxon>
        <taxon>Pseudomonadales</taxon>
        <taxon>Pseudomonadaceae</taxon>
        <taxon>Permianibacter</taxon>
    </lineage>
</organism>
<dbReference type="InterPro" id="IPR051263">
    <property type="entry name" value="C-type_cytochrome_biogenesis"/>
</dbReference>
<feature type="domain" description="Cytochrome c-type biogenesis protein H TPR" evidence="8">
    <location>
        <begin position="129"/>
        <end position="261"/>
    </location>
</feature>
<gene>
    <name evidence="9" type="ORF">EV696_101160</name>
</gene>
<dbReference type="InterPro" id="IPR011990">
    <property type="entry name" value="TPR-like_helical_dom_sf"/>
</dbReference>
<evidence type="ECO:0000259" key="8">
    <source>
        <dbReference type="Pfam" id="PF23914"/>
    </source>
</evidence>
<keyword evidence="6" id="KW-0472">Membrane</keyword>
<evidence type="ECO:0000256" key="2">
    <source>
        <dbReference type="ARBA" id="ARBA00022737"/>
    </source>
</evidence>
<evidence type="ECO:0000256" key="3">
    <source>
        <dbReference type="ARBA" id="ARBA00022748"/>
    </source>
</evidence>
<keyword evidence="6" id="KW-0812">Transmembrane</keyword>
<protein>
    <submittedName>
        <fullName evidence="9">Cytochrome c-type biogenesis protein CcmH</fullName>
    </submittedName>
</protein>
<keyword evidence="2" id="KW-0677">Repeat</keyword>
<evidence type="ECO:0000256" key="4">
    <source>
        <dbReference type="ARBA" id="ARBA00022803"/>
    </source>
</evidence>
<name>A0A4R6UV33_9GAMM</name>
<dbReference type="RefSeq" id="WP_133587042.1">
    <property type="nucleotide sequence ID" value="NZ_CP037953.1"/>
</dbReference>
<feature type="transmembrane region" description="Helical" evidence="6">
    <location>
        <begin position="94"/>
        <end position="112"/>
    </location>
</feature>
<accession>A0A4R6UV33</accession>
<dbReference type="Proteomes" id="UP000295375">
    <property type="component" value="Unassembled WGS sequence"/>
</dbReference>
<dbReference type="PANTHER" id="PTHR47870">
    <property type="entry name" value="CYTOCHROME C-TYPE BIOGENESIS PROTEIN CCMH"/>
    <property type="match status" value="1"/>
</dbReference>
<dbReference type="SUPFAM" id="SSF48452">
    <property type="entry name" value="TPR-like"/>
    <property type="match status" value="1"/>
</dbReference>
<dbReference type="InterPro" id="IPR056412">
    <property type="entry name" value="Ig_CycH"/>
</dbReference>
<evidence type="ECO:0000256" key="5">
    <source>
        <dbReference type="PROSITE-ProRule" id="PRU00339"/>
    </source>
</evidence>
<evidence type="ECO:0000259" key="7">
    <source>
        <dbReference type="Pfam" id="PF23892"/>
    </source>
</evidence>
<dbReference type="GO" id="GO:0030313">
    <property type="term" value="C:cell envelope"/>
    <property type="evidence" value="ECO:0007669"/>
    <property type="project" value="UniProtKB-SubCell"/>
</dbReference>
<feature type="repeat" description="TPR" evidence="5">
    <location>
        <begin position="156"/>
        <end position="189"/>
    </location>
</feature>
<evidence type="ECO:0000256" key="6">
    <source>
        <dbReference type="SAM" id="Phobius"/>
    </source>
</evidence>
<dbReference type="OrthoDB" id="9776053at2"/>
<dbReference type="NCBIfam" id="TIGR03142">
    <property type="entry name" value="cytochro_ccmI"/>
    <property type="match status" value="1"/>
</dbReference>
<sequence length="407" mass="45534">MNTFLLAAALLLLLVLLRLWWTLWRQPPAERQVEIDANKALYQERAAEIERQFKAGEIAADDKAILDAENARRLLAEADQSHAAANTHSKRNTILVLAMALLLPLLAGVLYSQIGAYREVQHWQNLNAADMQHGESNMRDALLLLRTRLHQDPDDVEGWYMLGRSYMSLNRPQEAMQAFANAYRIDRQEPDYVVAYAQSMRMADPEGSLEQVDRLLAEALHLQPEHEGARILSAYRALERGEYQQAINSFRWLRERHQQDSSATQAIDQLIAEAEQKLKAETAPANTSEPAATANAIEVRVELAPELQEKLPRAGRVFVYAKAEQGPPMPLAVAVVEPSSLPTTVTLSDQNAMNPAFKLSDHQRVQLIARVSASGKVEPAAGDLQGDSQAFDWRQAPKQTLVINRSL</sequence>
<dbReference type="Pfam" id="PF23892">
    <property type="entry name" value="Ig_CycH"/>
    <property type="match status" value="1"/>
</dbReference>
<keyword evidence="6" id="KW-1133">Transmembrane helix</keyword>
<dbReference type="GO" id="GO:0017004">
    <property type="term" value="P:cytochrome complex assembly"/>
    <property type="evidence" value="ECO:0007669"/>
    <property type="project" value="UniProtKB-KW"/>
</dbReference>
<dbReference type="PANTHER" id="PTHR47870:SF1">
    <property type="entry name" value="CYTOCHROME C-TYPE BIOGENESIS PROTEIN CCMH"/>
    <property type="match status" value="1"/>
</dbReference>
<keyword evidence="3" id="KW-0201">Cytochrome c-type biogenesis</keyword>
<keyword evidence="10" id="KW-1185">Reference proteome</keyword>
<dbReference type="SMART" id="SM00028">
    <property type="entry name" value="TPR"/>
    <property type="match status" value="1"/>
</dbReference>
<dbReference type="InterPro" id="IPR056413">
    <property type="entry name" value="TPR_CcmH_CycH"/>
</dbReference>
<evidence type="ECO:0000256" key="1">
    <source>
        <dbReference type="ARBA" id="ARBA00004196"/>
    </source>
</evidence>
<dbReference type="Gene3D" id="1.25.40.10">
    <property type="entry name" value="Tetratricopeptide repeat domain"/>
    <property type="match status" value="1"/>
</dbReference>
<feature type="domain" description="Cytochrome c-type biogenesis protein H Ig-like" evidence="7">
    <location>
        <begin position="297"/>
        <end position="404"/>
    </location>
</feature>
<dbReference type="InterPro" id="IPR017560">
    <property type="entry name" value="Cyt_c_biogenesis_CcmI"/>
</dbReference>
<evidence type="ECO:0000313" key="10">
    <source>
        <dbReference type="Proteomes" id="UP000295375"/>
    </source>
</evidence>
<dbReference type="InterPro" id="IPR019734">
    <property type="entry name" value="TPR_rpt"/>
</dbReference>
<comment type="caution">
    <text evidence="9">The sequence shown here is derived from an EMBL/GenBank/DDBJ whole genome shotgun (WGS) entry which is preliminary data.</text>
</comment>
<dbReference type="AlphaFoldDB" id="A0A4R6UV33"/>
<keyword evidence="4 5" id="KW-0802">TPR repeat</keyword>
<dbReference type="Pfam" id="PF23914">
    <property type="entry name" value="TPR_CcmH_CycH"/>
    <property type="match status" value="1"/>
</dbReference>
<dbReference type="PROSITE" id="PS50005">
    <property type="entry name" value="TPR"/>
    <property type="match status" value="1"/>
</dbReference>
<reference evidence="9 10" key="1">
    <citation type="submission" date="2019-03" db="EMBL/GenBank/DDBJ databases">
        <title>Genomic Encyclopedia of Type Strains, Phase IV (KMG-IV): sequencing the most valuable type-strain genomes for metagenomic binning, comparative biology and taxonomic classification.</title>
        <authorList>
            <person name="Goeker M."/>
        </authorList>
    </citation>
    <scope>NUCLEOTIDE SEQUENCE [LARGE SCALE GENOMIC DNA]</scope>
    <source>
        <strain evidence="9 10">DSM 103792</strain>
    </source>
</reference>